<sequence length="175" mass="20413">MKKQGRNAVENDVATIDSSPVQEAHHSVVRPFALTHGTCECYSLKDTRKFYEEFLGLECVRHAPPGMVMRCGMKFHIVCLEVGDQVRPCTICNHWGLDVRTKEEVDEAHRKLTELKDHYGVKTIMPVQMQHGVYSFYFEDMNHVWWEIEYYDGSLHDDFFDFGDRYTDSVLEKEG</sequence>
<dbReference type="KEGG" id="xdi:EZH22_01985"/>
<dbReference type="EMBL" id="CP063362">
    <property type="protein sequence ID" value="QRG07234.1"/>
    <property type="molecule type" value="Genomic_DNA"/>
</dbReference>
<protein>
    <submittedName>
        <fullName evidence="2">VOC family protein</fullName>
    </submittedName>
</protein>
<reference evidence="2 3" key="1">
    <citation type="submission" date="2020-10" db="EMBL/GenBank/DDBJ databases">
        <title>Degradation of 1,4-Dioxane by Xanthobacter sp. YN2, via a Novel Group-2 Soluble Di-Iron Monooxygenase.</title>
        <authorList>
            <person name="Ma F."/>
            <person name="Wang Y."/>
            <person name="Yang J."/>
            <person name="Guo H."/>
            <person name="Su D."/>
            <person name="Yu L."/>
        </authorList>
    </citation>
    <scope>NUCLEOTIDE SEQUENCE [LARGE SCALE GENOMIC DNA]</scope>
    <source>
        <strain evidence="2 3">YN2</strain>
    </source>
</reference>
<dbReference type="SUPFAM" id="SSF54593">
    <property type="entry name" value="Glyoxalase/Bleomycin resistance protein/Dihydroxybiphenyl dioxygenase"/>
    <property type="match status" value="1"/>
</dbReference>
<dbReference type="InterPro" id="IPR037523">
    <property type="entry name" value="VOC_core"/>
</dbReference>
<evidence type="ECO:0000313" key="2">
    <source>
        <dbReference type="EMBL" id="QRG07234.1"/>
    </source>
</evidence>
<dbReference type="InterPro" id="IPR029068">
    <property type="entry name" value="Glyas_Bleomycin-R_OHBP_Dase"/>
</dbReference>
<proteinExistence type="predicted"/>
<accession>A0A974PQ19</accession>
<gene>
    <name evidence="2" type="ORF">EZH22_01985</name>
</gene>
<dbReference type="PROSITE" id="PS51819">
    <property type="entry name" value="VOC"/>
    <property type="match status" value="1"/>
</dbReference>
<feature type="domain" description="VOC" evidence="1">
    <location>
        <begin position="33"/>
        <end position="151"/>
    </location>
</feature>
<dbReference type="Proteomes" id="UP000596427">
    <property type="component" value="Chromosome"/>
</dbReference>
<dbReference type="AlphaFoldDB" id="A0A974PQ19"/>
<dbReference type="CDD" id="cd06587">
    <property type="entry name" value="VOC"/>
    <property type="match status" value="1"/>
</dbReference>
<keyword evidence="3" id="KW-1185">Reference proteome</keyword>
<dbReference type="Gene3D" id="3.10.180.10">
    <property type="entry name" value="2,3-Dihydroxybiphenyl 1,2-Dioxygenase, domain 1"/>
    <property type="match status" value="1"/>
</dbReference>
<evidence type="ECO:0000259" key="1">
    <source>
        <dbReference type="PROSITE" id="PS51819"/>
    </source>
</evidence>
<evidence type="ECO:0000313" key="3">
    <source>
        <dbReference type="Proteomes" id="UP000596427"/>
    </source>
</evidence>
<name>A0A974PQ19_9HYPH</name>
<organism evidence="2 3">
    <name type="scientific">Xanthobacter dioxanivorans</name>
    <dbReference type="NCBI Taxonomy" id="2528964"/>
    <lineage>
        <taxon>Bacteria</taxon>
        <taxon>Pseudomonadati</taxon>
        <taxon>Pseudomonadota</taxon>
        <taxon>Alphaproteobacteria</taxon>
        <taxon>Hyphomicrobiales</taxon>
        <taxon>Xanthobacteraceae</taxon>
        <taxon>Xanthobacter</taxon>
    </lineage>
</organism>